<proteinExistence type="predicted"/>
<evidence type="ECO:0000313" key="2">
    <source>
        <dbReference type="EMBL" id="QQP31702.1"/>
    </source>
</evidence>
<feature type="compositionally biased region" description="Low complexity" evidence="1">
    <location>
        <begin position="1"/>
        <end position="22"/>
    </location>
</feature>
<feature type="compositionally biased region" description="Low complexity" evidence="1">
    <location>
        <begin position="120"/>
        <end position="134"/>
    </location>
</feature>
<dbReference type="Proteomes" id="UP000595437">
    <property type="component" value="Chromosome 21"/>
</dbReference>
<protein>
    <submittedName>
        <fullName evidence="2">LOC100650169</fullName>
    </submittedName>
</protein>
<dbReference type="AlphaFoldDB" id="A0A7T8GKR3"/>
<evidence type="ECO:0000313" key="3">
    <source>
        <dbReference type="Proteomes" id="UP000595437"/>
    </source>
</evidence>
<keyword evidence="3" id="KW-1185">Reference proteome</keyword>
<reference evidence="3" key="1">
    <citation type="submission" date="2021-01" db="EMBL/GenBank/DDBJ databases">
        <title>Caligus Genome Assembly.</title>
        <authorList>
            <person name="Gallardo-Escarate C."/>
        </authorList>
    </citation>
    <scope>NUCLEOTIDE SEQUENCE [LARGE SCALE GENOMIC DNA]</scope>
</reference>
<dbReference type="OrthoDB" id="10020110at2759"/>
<dbReference type="EMBL" id="CP045910">
    <property type="protein sequence ID" value="QQP31702.1"/>
    <property type="molecule type" value="Genomic_DNA"/>
</dbReference>
<gene>
    <name evidence="2" type="ORF">FKW44_025386</name>
</gene>
<sequence>MPSPKSSSCSSSSGPSSMESQPHLYNKTLVVIEKSNSDLEHTLQSRVYNGCGGNATTTPNNCSQPPPRIDTIHNNRNLTQEVIYEVESLLGDDEERCRGGHEKDVCTEEETIFVPSKLSSASSSFSKPLSSPPLQTSASSASVEYPSVTDLSMKDISNQSFKSLTAQKLMAGLSFNSIDTLLEVNAAAEVRNRINESTETIDFGVI</sequence>
<evidence type="ECO:0000256" key="1">
    <source>
        <dbReference type="SAM" id="MobiDB-lite"/>
    </source>
</evidence>
<feature type="region of interest" description="Disordered" evidence="1">
    <location>
        <begin position="1"/>
        <end position="25"/>
    </location>
</feature>
<accession>A0A7T8GKR3</accession>
<organism evidence="2 3">
    <name type="scientific">Caligus rogercresseyi</name>
    <name type="common">Sea louse</name>
    <dbReference type="NCBI Taxonomy" id="217165"/>
    <lineage>
        <taxon>Eukaryota</taxon>
        <taxon>Metazoa</taxon>
        <taxon>Ecdysozoa</taxon>
        <taxon>Arthropoda</taxon>
        <taxon>Crustacea</taxon>
        <taxon>Multicrustacea</taxon>
        <taxon>Hexanauplia</taxon>
        <taxon>Copepoda</taxon>
        <taxon>Siphonostomatoida</taxon>
        <taxon>Caligidae</taxon>
        <taxon>Caligus</taxon>
    </lineage>
</organism>
<name>A0A7T8GKR3_CALRO</name>
<feature type="region of interest" description="Disordered" evidence="1">
    <location>
        <begin position="120"/>
        <end position="141"/>
    </location>
</feature>